<sequence length="112" mass="12749">MSADEVMEVRAVVALLEPVFREMLRPDELRATRYNLTSADDPWGHELQPDDLVETNSAVVWWRICGERGASGGIWLDDGPEEMCRHVQGALQDFIAESRFGWGEWRGPHDLP</sequence>
<evidence type="ECO:0000313" key="1">
    <source>
        <dbReference type="EMBL" id="QWS32846.1"/>
    </source>
</evidence>
<name>A0ACD1E1Y7_9MICO</name>
<evidence type="ECO:0000313" key="2">
    <source>
        <dbReference type="Proteomes" id="UP000681794"/>
    </source>
</evidence>
<dbReference type="EMBL" id="CP076544">
    <property type="protein sequence ID" value="QWS32846.1"/>
    <property type="molecule type" value="Genomic_DNA"/>
</dbReference>
<accession>A0ACD1E1Y7</accession>
<proteinExistence type="predicted"/>
<organism evidence="1 2">
    <name type="scientific">Curtobacterium aetherium</name>
    <dbReference type="NCBI Taxonomy" id="2841594"/>
    <lineage>
        <taxon>Bacteria</taxon>
        <taxon>Bacillati</taxon>
        <taxon>Actinomycetota</taxon>
        <taxon>Actinomycetes</taxon>
        <taxon>Micrococcales</taxon>
        <taxon>Microbacteriaceae</taxon>
        <taxon>Curtobacterium</taxon>
    </lineage>
</organism>
<protein>
    <submittedName>
        <fullName evidence="1">Uncharacterized protein</fullName>
    </submittedName>
</protein>
<reference evidence="1" key="1">
    <citation type="submission" date="2021-06" db="EMBL/GenBank/DDBJ databases">
        <authorList>
            <person name="Ellington A.J."/>
            <person name="Bryan N.C."/>
            <person name="Christner B.C."/>
            <person name="Reisch C.R."/>
        </authorList>
    </citation>
    <scope>NUCLEOTIDE SEQUENCE</scope>
    <source>
        <strain evidence="1">L6-1</strain>
    </source>
</reference>
<keyword evidence="2" id="KW-1185">Reference proteome</keyword>
<dbReference type="Proteomes" id="UP000681794">
    <property type="component" value="Chromosome"/>
</dbReference>
<gene>
    <name evidence="1" type="ORF">KM842_11305</name>
</gene>